<evidence type="ECO:0000313" key="2">
    <source>
        <dbReference type="EMBL" id="AKK03685.1"/>
    </source>
</evidence>
<dbReference type="EMBL" id="CP011541">
    <property type="protein sequence ID" value="AKK03685.1"/>
    <property type="molecule type" value="Genomic_DNA"/>
</dbReference>
<protein>
    <submittedName>
        <fullName evidence="2">Uncharacterized protein</fullName>
    </submittedName>
</protein>
<feature type="transmembrane region" description="Helical" evidence="1">
    <location>
        <begin position="35"/>
        <end position="57"/>
    </location>
</feature>
<dbReference type="KEGG" id="cei:CEPID_09195"/>
<gene>
    <name evidence="2" type="ORF">CEPID_09195</name>
</gene>
<reference evidence="2 3" key="1">
    <citation type="submission" date="2015-05" db="EMBL/GenBank/DDBJ databases">
        <title>Complete genome sequence of Corynebacterium epidermidicanis DSM 45586, isolated from the skin of a dog suffering from pruritus.</title>
        <authorList>
            <person name="Ruckert C."/>
            <person name="Albersmeier A."/>
            <person name="Winkler A."/>
            <person name="Tauch A."/>
        </authorList>
    </citation>
    <scope>NUCLEOTIDE SEQUENCE [LARGE SCALE GENOMIC DNA]</scope>
    <source>
        <strain evidence="2 3">DSM 45586</strain>
    </source>
</reference>
<dbReference type="PATRIC" id="fig|1050174.4.peg.1849"/>
<feature type="transmembrane region" description="Helical" evidence="1">
    <location>
        <begin position="126"/>
        <end position="144"/>
    </location>
</feature>
<dbReference type="STRING" id="1050174.CEPID_09195"/>
<organism evidence="2 3">
    <name type="scientific">Corynebacterium epidermidicanis</name>
    <dbReference type="NCBI Taxonomy" id="1050174"/>
    <lineage>
        <taxon>Bacteria</taxon>
        <taxon>Bacillati</taxon>
        <taxon>Actinomycetota</taxon>
        <taxon>Actinomycetes</taxon>
        <taxon>Mycobacteriales</taxon>
        <taxon>Corynebacteriaceae</taxon>
        <taxon>Corynebacterium</taxon>
    </lineage>
</organism>
<dbReference type="AlphaFoldDB" id="A0A0G3GT21"/>
<evidence type="ECO:0000256" key="1">
    <source>
        <dbReference type="SAM" id="Phobius"/>
    </source>
</evidence>
<keyword evidence="1" id="KW-0472">Membrane</keyword>
<dbReference type="Proteomes" id="UP000035368">
    <property type="component" value="Chromosome"/>
</dbReference>
<feature type="transmembrane region" description="Helical" evidence="1">
    <location>
        <begin position="78"/>
        <end position="97"/>
    </location>
</feature>
<proteinExistence type="predicted"/>
<evidence type="ECO:0000313" key="3">
    <source>
        <dbReference type="Proteomes" id="UP000035368"/>
    </source>
</evidence>
<feature type="transmembrane region" description="Helical" evidence="1">
    <location>
        <begin position="7"/>
        <end position="23"/>
    </location>
</feature>
<dbReference type="RefSeq" id="WP_047240677.1">
    <property type="nucleotide sequence ID" value="NZ_CP011541.1"/>
</dbReference>
<keyword evidence="1" id="KW-0812">Transmembrane</keyword>
<feature type="transmembrane region" description="Helical" evidence="1">
    <location>
        <begin position="174"/>
        <end position="192"/>
    </location>
</feature>
<name>A0A0G3GT21_9CORY</name>
<keyword evidence="3" id="KW-1185">Reference proteome</keyword>
<sequence>MVHIRGLALVGSASAFLFLWRFTPFSHFDVARSMLWGLSLGMLSCGAGFLASEFIGADHRTDPIAATPPKEISKLRRATFFLGASFLIVIAAIELLGVPLEETLKAIGAGLILAAFLARRSWFIQVPAVMLLAMQAYAAVASSFHTEHYFFLGVFCTVLGVSLEPLSCNRTTRLCALLVCAVLAYLGFRLRYKSELGYRSFRFRS</sequence>
<keyword evidence="1" id="KW-1133">Transmembrane helix</keyword>
<feature type="transmembrane region" description="Helical" evidence="1">
    <location>
        <begin position="150"/>
        <end position="167"/>
    </location>
</feature>
<accession>A0A0G3GT21</accession>